<evidence type="ECO:0000313" key="1">
    <source>
        <dbReference type="EMBL" id="KAH6926696.1"/>
    </source>
</evidence>
<dbReference type="EMBL" id="CM023487">
    <property type="protein sequence ID" value="KAH6926696.1"/>
    <property type="molecule type" value="Genomic_DNA"/>
</dbReference>
<organism evidence="1 2">
    <name type="scientific">Hyalomma asiaticum</name>
    <name type="common">Tick</name>
    <dbReference type="NCBI Taxonomy" id="266040"/>
    <lineage>
        <taxon>Eukaryota</taxon>
        <taxon>Metazoa</taxon>
        <taxon>Ecdysozoa</taxon>
        <taxon>Arthropoda</taxon>
        <taxon>Chelicerata</taxon>
        <taxon>Arachnida</taxon>
        <taxon>Acari</taxon>
        <taxon>Parasitiformes</taxon>
        <taxon>Ixodida</taxon>
        <taxon>Ixodoidea</taxon>
        <taxon>Ixodidae</taxon>
        <taxon>Hyalomminae</taxon>
        <taxon>Hyalomma</taxon>
    </lineage>
</organism>
<protein>
    <submittedName>
        <fullName evidence="1">Uncharacterized protein</fullName>
    </submittedName>
</protein>
<evidence type="ECO:0000313" key="2">
    <source>
        <dbReference type="Proteomes" id="UP000821845"/>
    </source>
</evidence>
<gene>
    <name evidence="1" type="ORF">HPB50_021211</name>
</gene>
<sequence>MGRCCVPNCRGNYDNGPKVRVFSFPKDDRRAKWERAVRRDDILSLRDPKVCELHFKPQYLRTTTKYTDPRTGRITEAPMGATRLTPDAVPTIFPNAPSYLSNYGPVREGPDQKKKRQEASHLEEAIRQSIALHEEEEHRNKLSSYEDLVSRLQGLGLSTYWATVKAENAVLFVHISGEDPPVVERSVIVSRNMEITAFWKKVKVPAKDLLIPATLDDLRSLHTILDRMSSFKAPDVCEKEEKVKATFSLLFSLLDDLKSGDLLPQEKTEALDFIKEQLDLLHRKDHSLRYSAELLIFSSILHTISPHAYRFIRGAGKIALPHPSTLMRICSQYNVNPANEQNDEGSLRYVKKRSSLLKPHEKIVTIMMYEIHIQPYFEYKGGSVTGAASNSSEAAKTAHVFMIQSLLSAHKDVAHILPVANIEAVQLHAALTKTILELENAGLTVIAVITDNNSINRKVMSLFSETRTVDIVYPHPVDKARPLFYVVDPVHLLKCIRNNWLNQKNPGTCIFYLETFSTSSLVRVNGASFKAIRDLHASEQHSVTKFGYGLSYKALHPSNIERQNVKLVLKVFS</sequence>
<reference evidence="1" key="1">
    <citation type="submission" date="2020-05" db="EMBL/GenBank/DDBJ databases">
        <title>Large-scale comparative analyses of tick genomes elucidate their genetic diversity and vector capacities.</title>
        <authorList>
            <person name="Jia N."/>
            <person name="Wang J."/>
            <person name="Shi W."/>
            <person name="Du L."/>
            <person name="Sun Y."/>
            <person name="Zhan W."/>
            <person name="Jiang J."/>
            <person name="Wang Q."/>
            <person name="Zhang B."/>
            <person name="Ji P."/>
            <person name="Sakyi L.B."/>
            <person name="Cui X."/>
            <person name="Yuan T."/>
            <person name="Jiang B."/>
            <person name="Yang W."/>
            <person name="Lam T.T.-Y."/>
            <person name="Chang Q."/>
            <person name="Ding S."/>
            <person name="Wang X."/>
            <person name="Zhu J."/>
            <person name="Ruan X."/>
            <person name="Zhao L."/>
            <person name="Wei J."/>
            <person name="Que T."/>
            <person name="Du C."/>
            <person name="Cheng J."/>
            <person name="Dai P."/>
            <person name="Han X."/>
            <person name="Huang E."/>
            <person name="Gao Y."/>
            <person name="Liu J."/>
            <person name="Shao H."/>
            <person name="Ye R."/>
            <person name="Li L."/>
            <person name="Wei W."/>
            <person name="Wang X."/>
            <person name="Wang C."/>
            <person name="Yang T."/>
            <person name="Huo Q."/>
            <person name="Li W."/>
            <person name="Guo W."/>
            <person name="Chen H."/>
            <person name="Zhou L."/>
            <person name="Ni X."/>
            <person name="Tian J."/>
            <person name="Zhou Y."/>
            <person name="Sheng Y."/>
            <person name="Liu T."/>
            <person name="Pan Y."/>
            <person name="Xia L."/>
            <person name="Li J."/>
            <person name="Zhao F."/>
            <person name="Cao W."/>
        </authorList>
    </citation>
    <scope>NUCLEOTIDE SEQUENCE</scope>
    <source>
        <strain evidence="1">Hyas-2018</strain>
    </source>
</reference>
<keyword evidence="2" id="KW-1185">Reference proteome</keyword>
<accession>A0ACB7RY23</accession>
<proteinExistence type="predicted"/>
<dbReference type="Proteomes" id="UP000821845">
    <property type="component" value="Chromosome 7"/>
</dbReference>
<comment type="caution">
    <text evidence="1">The sequence shown here is derived from an EMBL/GenBank/DDBJ whole genome shotgun (WGS) entry which is preliminary data.</text>
</comment>
<name>A0ACB7RY23_HYAAI</name>